<feature type="signal peptide" evidence="2">
    <location>
        <begin position="1"/>
        <end position="26"/>
    </location>
</feature>
<reference evidence="4 5" key="1">
    <citation type="submission" date="2015-12" db="EMBL/GenBank/DDBJ databases">
        <authorList>
            <person name="Shamseldin A."/>
            <person name="Moawad H."/>
            <person name="Abd El-Rahim W.M."/>
            <person name="Sadowsky M.J."/>
        </authorList>
    </citation>
    <scope>NUCLEOTIDE SEQUENCE [LARGE SCALE GENOMIC DNA]</scope>
    <source>
        <strain evidence="4 5">SM2</strain>
    </source>
</reference>
<evidence type="ECO:0000256" key="1">
    <source>
        <dbReference type="ARBA" id="ARBA00009580"/>
    </source>
</evidence>
<dbReference type="PANTHER" id="PTHR31126:SF1">
    <property type="entry name" value="TYROSINE SPECIFIC PROTEIN PHOSPHATASES DOMAIN-CONTAINING PROTEIN"/>
    <property type="match status" value="1"/>
</dbReference>
<keyword evidence="2" id="KW-0732">Signal</keyword>
<dbReference type="SUPFAM" id="SSF52799">
    <property type="entry name" value="(Phosphotyrosine protein) phosphatases II"/>
    <property type="match status" value="1"/>
</dbReference>
<evidence type="ECO:0000256" key="2">
    <source>
        <dbReference type="SAM" id="SignalP"/>
    </source>
</evidence>
<organism evidence="4 5">
    <name type="scientific">Zhongshania aliphaticivorans</name>
    <dbReference type="NCBI Taxonomy" id="1470434"/>
    <lineage>
        <taxon>Bacteria</taxon>
        <taxon>Pseudomonadati</taxon>
        <taxon>Pseudomonadota</taxon>
        <taxon>Gammaproteobacteria</taxon>
        <taxon>Cellvibrionales</taxon>
        <taxon>Spongiibacteraceae</taxon>
        <taxon>Zhongshania</taxon>
    </lineage>
</organism>
<dbReference type="InterPro" id="IPR026893">
    <property type="entry name" value="Tyr/Ser_Pase_IphP-type"/>
</dbReference>
<dbReference type="InterPro" id="IPR000387">
    <property type="entry name" value="Tyr_Pase_dom"/>
</dbReference>
<protein>
    <recommendedName>
        <fullName evidence="3">Tyrosine specific protein phosphatases domain-containing protein</fullName>
    </recommendedName>
</protein>
<evidence type="ECO:0000259" key="3">
    <source>
        <dbReference type="PROSITE" id="PS50056"/>
    </source>
</evidence>
<dbReference type="RefSeq" id="WP_062384345.1">
    <property type="nucleotide sequence ID" value="NZ_CP014544.1"/>
</dbReference>
<dbReference type="Proteomes" id="UP000074119">
    <property type="component" value="Chromosome"/>
</dbReference>
<dbReference type="InterPro" id="IPR029021">
    <property type="entry name" value="Prot-tyrosine_phosphatase-like"/>
</dbReference>
<dbReference type="PANTHER" id="PTHR31126">
    <property type="entry name" value="TYROSINE-PROTEIN PHOSPHATASE"/>
    <property type="match status" value="1"/>
</dbReference>
<gene>
    <name evidence="4" type="ORF">AZF00_16790</name>
</gene>
<sequence length="298" mass="33047">MKIQSRGIALAISALLTFSTAPYLQAEIQTAPQTKIDDSSRLLALEGGSNFRDLGGYTTADNKTVRSGVLFRSGTMSSLTSADEKTLNKRHFKTVVDLRSQEELALYPNRWVSHNPSIRYINHSYSMTTMNLNSQKEAGKPIGIEGFYGNIAELYQPQMKMYFQELLNNNTPLVVNCSAGQDRTGFASALLLSALGVPRETIVQDYLLSTQYRRPAVERGDVDLEAAAKTNAFAKMMLHYNKKESKGPMPLITADGTPFINIAFAHIEQKYGSVENYLDQALAVDATEINKLKALYLQ</sequence>
<name>A0A127M9J8_9GAMM</name>
<evidence type="ECO:0000313" key="4">
    <source>
        <dbReference type="EMBL" id="AMO69855.1"/>
    </source>
</evidence>
<accession>A0A127M9J8</accession>
<feature type="chain" id="PRO_5007275205" description="Tyrosine specific protein phosphatases domain-containing protein" evidence="2">
    <location>
        <begin position="27"/>
        <end position="298"/>
    </location>
</feature>
<dbReference type="AlphaFoldDB" id="A0A127M9J8"/>
<dbReference type="STRING" id="1470434.AZF00_16790"/>
<comment type="similarity">
    <text evidence="1">Belongs to the protein-tyrosine phosphatase family.</text>
</comment>
<dbReference type="KEGG" id="zal:AZF00_16790"/>
<dbReference type="Gene3D" id="3.90.190.10">
    <property type="entry name" value="Protein tyrosine phosphatase superfamily"/>
    <property type="match status" value="1"/>
</dbReference>
<proteinExistence type="inferred from homology"/>
<feature type="domain" description="Tyrosine specific protein phosphatases" evidence="3">
    <location>
        <begin position="153"/>
        <end position="217"/>
    </location>
</feature>
<dbReference type="PROSITE" id="PS50056">
    <property type="entry name" value="TYR_PHOSPHATASE_2"/>
    <property type="match status" value="1"/>
</dbReference>
<dbReference type="Pfam" id="PF13350">
    <property type="entry name" value="Y_phosphatase3"/>
    <property type="match status" value="1"/>
</dbReference>
<dbReference type="EMBL" id="CP014544">
    <property type="protein sequence ID" value="AMO69855.1"/>
    <property type="molecule type" value="Genomic_DNA"/>
</dbReference>
<evidence type="ECO:0000313" key="5">
    <source>
        <dbReference type="Proteomes" id="UP000074119"/>
    </source>
</evidence>
<dbReference type="GO" id="GO:0004721">
    <property type="term" value="F:phosphoprotein phosphatase activity"/>
    <property type="evidence" value="ECO:0007669"/>
    <property type="project" value="InterPro"/>
</dbReference>